<evidence type="ECO:0000256" key="3">
    <source>
        <dbReference type="ARBA" id="ARBA00023172"/>
    </source>
</evidence>
<dbReference type="InterPro" id="IPR010998">
    <property type="entry name" value="Integrase_recombinase_N"/>
</dbReference>
<sequence length="425" mass="47789">GEDLSHAKVLASQVNAQLAARQQTLLAFQAVRVAVLIDQWLDHHRDVLRSSPATQNRYRSAVAHLRRFVVQTPGIRYAHEVNAEAFVRYLRKVRAAPNGHANTGKRPLRDKTVRFVLSACRSMYHYALKHRMLPPHSENPFSTLRIERMRLDDAKPIHVFSADEEHGFLAACDAWQFPIFFVLANLGLRSGELTHLLVENADLDHATLHICSKADTGWWVKTRTDRAIPLPGPLAELLSRVVAGRRAGVLFSQRGCGDVRTARLPDATHDALAREHARRLRSASTRPDEPPSPSEQMRLAGRLWLDAGAITNDRIRLEFMRITRRIGLANVTAPKCWRHTFATLMQEAGVDPLIRQQTMGHTPTDRSKGILGMTGVYTHTPPDLHRQQLQRVLDLRPRSIALLQSWLAGDWPPPSCLVDPEGGVQ</sequence>
<feature type="region of interest" description="Disordered" evidence="4">
    <location>
        <begin position="275"/>
        <end position="296"/>
    </location>
</feature>
<keyword evidence="2" id="KW-0238">DNA-binding</keyword>
<dbReference type="PANTHER" id="PTHR30349:SF64">
    <property type="entry name" value="PROPHAGE INTEGRASE INTD-RELATED"/>
    <property type="match status" value="1"/>
</dbReference>
<feature type="domain" description="Core-binding (CB)" evidence="6">
    <location>
        <begin position="31"/>
        <end position="128"/>
    </location>
</feature>
<dbReference type="InterPro" id="IPR013762">
    <property type="entry name" value="Integrase-like_cat_sf"/>
</dbReference>
<feature type="domain" description="Tyr recombinase" evidence="5">
    <location>
        <begin position="155"/>
        <end position="394"/>
    </location>
</feature>
<dbReference type="PROSITE" id="PS51898">
    <property type="entry name" value="TYR_RECOMBINASE"/>
    <property type="match status" value="1"/>
</dbReference>
<dbReference type="Gene3D" id="1.10.150.130">
    <property type="match status" value="1"/>
</dbReference>
<accession>A0A0F9AHL1</accession>
<keyword evidence="3" id="KW-0233">DNA recombination</keyword>
<reference evidence="7" key="1">
    <citation type="journal article" date="2015" name="Nature">
        <title>Complex archaea that bridge the gap between prokaryotes and eukaryotes.</title>
        <authorList>
            <person name="Spang A."/>
            <person name="Saw J.H."/>
            <person name="Jorgensen S.L."/>
            <person name="Zaremba-Niedzwiedzka K."/>
            <person name="Martijn J."/>
            <person name="Lind A.E."/>
            <person name="van Eijk R."/>
            <person name="Schleper C."/>
            <person name="Guy L."/>
            <person name="Ettema T.J."/>
        </authorList>
    </citation>
    <scope>NUCLEOTIDE SEQUENCE</scope>
</reference>
<evidence type="ECO:0008006" key="8">
    <source>
        <dbReference type="Google" id="ProtNLM"/>
    </source>
</evidence>
<comment type="caution">
    <text evidence="7">The sequence shown here is derived from an EMBL/GenBank/DDBJ whole genome shotgun (WGS) entry which is preliminary data.</text>
</comment>
<dbReference type="InterPro" id="IPR044068">
    <property type="entry name" value="CB"/>
</dbReference>
<comment type="similarity">
    <text evidence="1">Belongs to the 'phage' integrase family.</text>
</comment>
<evidence type="ECO:0000259" key="6">
    <source>
        <dbReference type="PROSITE" id="PS51900"/>
    </source>
</evidence>
<dbReference type="InterPro" id="IPR050090">
    <property type="entry name" value="Tyrosine_recombinase_XerCD"/>
</dbReference>
<dbReference type="InterPro" id="IPR011010">
    <property type="entry name" value="DNA_brk_join_enz"/>
</dbReference>
<gene>
    <name evidence="7" type="ORF">LCGC14_2649420</name>
</gene>
<dbReference type="SUPFAM" id="SSF56349">
    <property type="entry name" value="DNA breaking-rejoining enzymes"/>
    <property type="match status" value="1"/>
</dbReference>
<dbReference type="PANTHER" id="PTHR30349">
    <property type="entry name" value="PHAGE INTEGRASE-RELATED"/>
    <property type="match status" value="1"/>
</dbReference>
<evidence type="ECO:0000256" key="4">
    <source>
        <dbReference type="SAM" id="MobiDB-lite"/>
    </source>
</evidence>
<dbReference type="AlphaFoldDB" id="A0A0F9AHL1"/>
<feature type="non-terminal residue" evidence="7">
    <location>
        <position position="1"/>
    </location>
</feature>
<organism evidence="7">
    <name type="scientific">marine sediment metagenome</name>
    <dbReference type="NCBI Taxonomy" id="412755"/>
    <lineage>
        <taxon>unclassified sequences</taxon>
        <taxon>metagenomes</taxon>
        <taxon>ecological metagenomes</taxon>
    </lineage>
</organism>
<dbReference type="Pfam" id="PF00589">
    <property type="entry name" value="Phage_integrase"/>
    <property type="match status" value="1"/>
</dbReference>
<protein>
    <recommendedName>
        <fullName evidence="8">Tyr recombinase domain-containing protein</fullName>
    </recommendedName>
</protein>
<dbReference type="GO" id="GO:0003677">
    <property type="term" value="F:DNA binding"/>
    <property type="evidence" value="ECO:0007669"/>
    <property type="project" value="UniProtKB-KW"/>
</dbReference>
<proteinExistence type="inferred from homology"/>
<evidence type="ECO:0000259" key="5">
    <source>
        <dbReference type="PROSITE" id="PS51898"/>
    </source>
</evidence>
<dbReference type="GO" id="GO:0015074">
    <property type="term" value="P:DNA integration"/>
    <property type="evidence" value="ECO:0007669"/>
    <property type="project" value="InterPro"/>
</dbReference>
<dbReference type="CDD" id="cd00397">
    <property type="entry name" value="DNA_BRE_C"/>
    <property type="match status" value="1"/>
</dbReference>
<evidence type="ECO:0000313" key="7">
    <source>
        <dbReference type="EMBL" id="KKK97770.1"/>
    </source>
</evidence>
<dbReference type="PROSITE" id="PS51900">
    <property type="entry name" value="CB"/>
    <property type="match status" value="1"/>
</dbReference>
<name>A0A0F9AHL1_9ZZZZ</name>
<evidence type="ECO:0000256" key="2">
    <source>
        <dbReference type="ARBA" id="ARBA00023125"/>
    </source>
</evidence>
<evidence type="ECO:0000256" key="1">
    <source>
        <dbReference type="ARBA" id="ARBA00008857"/>
    </source>
</evidence>
<dbReference type="Gene3D" id="1.10.443.10">
    <property type="entry name" value="Intergrase catalytic core"/>
    <property type="match status" value="1"/>
</dbReference>
<dbReference type="InterPro" id="IPR002104">
    <property type="entry name" value="Integrase_catalytic"/>
</dbReference>
<dbReference type="EMBL" id="LAZR01045902">
    <property type="protein sequence ID" value="KKK97770.1"/>
    <property type="molecule type" value="Genomic_DNA"/>
</dbReference>
<dbReference type="GO" id="GO:0006310">
    <property type="term" value="P:DNA recombination"/>
    <property type="evidence" value="ECO:0007669"/>
    <property type="project" value="UniProtKB-KW"/>
</dbReference>